<keyword evidence="5 7" id="KW-0378">Hydrolase</keyword>
<proteinExistence type="inferred from homology"/>
<dbReference type="PROSITE" id="PS00927">
    <property type="entry name" value="TREHALASE_1"/>
    <property type="match status" value="1"/>
</dbReference>
<feature type="chain" id="PRO_5002077113" description="Trehalase" evidence="9">
    <location>
        <begin position="22"/>
        <end position="864"/>
    </location>
</feature>
<gene>
    <name evidence="10" type="primary">TREH</name>
    <name evidence="10" type="ORF">Tcan_11931</name>
</gene>
<evidence type="ECO:0000256" key="4">
    <source>
        <dbReference type="ARBA" id="ARBA00019905"/>
    </source>
</evidence>
<dbReference type="OMA" id="APMVYEY"/>
<dbReference type="AlphaFoldDB" id="A0A0B2VCL8"/>
<comment type="catalytic activity">
    <reaction evidence="1 7">
        <text>alpha,alpha-trehalose + H2O = alpha-D-glucose + beta-D-glucose</text>
        <dbReference type="Rhea" id="RHEA:32675"/>
        <dbReference type="ChEBI" id="CHEBI:15377"/>
        <dbReference type="ChEBI" id="CHEBI:15903"/>
        <dbReference type="ChEBI" id="CHEBI:16551"/>
        <dbReference type="ChEBI" id="CHEBI:17925"/>
        <dbReference type="EC" id="3.2.1.28"/>
    </reaction>
</comment>
<evidence type="ECO:0000313" key="11">
    <source>
        <dbReference type="Proteomes" id="UP000031036"/>
    </source>
</evidence>
<dbReference type="EC" id="3.2.1.28" evidence="3 7"/>
<dbReference type="InterPro" id="IPR001661">
    <property type="entry name" value="Glyco_hydro_37"/>
</dbReference>
<name>A0A0B2VCL8_TOXCA</name>
<feature type="region of interest" description="Disordered" evidence="8">
    <location>
        <begin position="116"/>
        <end position="154"/>
    </location>
</feature>
<feature type="compositionally biased region" description="Polar residues" evidence="8">
    <location>
        <begin position="119"/>
        <end position="147"/>
    </location>
</feature>
<sequence length="864" mass="98922">MNIILLGTAVVISCSFTRCSSQSNLSSEAVAPHPSVTTNAEPESPIEVTKSPALFIQIQRDPISPFTSDSQQTDPSIIATRSYSTSDRTIENIASSDRINNNEREIGCVKCENHDQDTDAVTSSSTDLNRQSENTPTPSEMSAQLPSSPMKAIQSPSSNIAPIQNDPTEPSIDLGHQSDVVLDPSTMPFPESVRSEALEPFLNNQNSTVLAPLGQADTFALELDHPTAVSGPVAIQLHYLRRWPSSWHNRIIGKIAEDNQIPSQTDVISSTFEDPEFACDISDSRNAIVFCQGELLHAVMMLHLFDDSKTFVDKPLKMDPDLIVARFKERFPHTLTTQHRDAIRAFVDEHFDVEGNELEECDPIDWDEQPKKLLTIDDPVLREFALKINSIWKKLCRTVKKEVAEQPERFSFLYVPNEFVIPGGRFREFYYWDTYWVVKGLLASGMHETTKRMIANFKHLIERNGFIPNGGRIYYMRRSQPPMFIPMVYEYHTVTKDDQFLYSAIEAMEKEMDFWKTKRTVNIFKNNRNFTVFRYRADSNVPRPESYREDYETAEKVSIERKRRLWRDIASAAESGWDFSSRWMADGQTMHTIETSDIAPVDLNAFMCWNMAILAHLHGRLGNHTRRAELFRERNEFVDTFTEVFFDGREGVWFDVRVQTGEWAQDAYPSVAAPLFTECYHRLDERMMMDVLDTLERYGFLGFPGGIPTSMKKGTNQQWDYPNGWAPINHMIIEGLRKSSHYSMQQKAFEIASKWIERNYRAYKKDNKMWEKYDVTQEDVSHAKGGEYENQAGFGWTNGVALDLMVTYGKLLRLRTPETTSPRFSELFWSSSGATSINGSIMKNIAFIFAMLFTLIINQLCKGS</sequence>
<evidence type="ECO:0000256" key="2">
    <source>
        <dbReference type="ARBA" id="ARBA00005615"/>
    </source>
</evidence>
<evidence type="ECO:0000256" key="6">
    <source>
        <dbReference type="ARBA" id="ARBA00023295"/>
    </source>
</evidence>
<dbReference type="PANTHER" id="PTHR23403">
    <property type="entry name" value="TREHALASE"/>
    <property type="match status" value="1"/>
</dbReference>
<dbReference type="EMBL" id="JPKZ01001930">
    <property type="protein sequence ID" value="KHN79238.1"/>
    <property type="molecule type" value="Genomic_DNA"/>
</dbReference>
<protein>
    <recommendedName>
        <fullName evidence="4 7">Trehalase</fullName>
        <ecNumber evidence="3 7">3.2.1.28</ecNumber>
    </recommendedName>
    <alternativeName>
        <fullName evidence="7">Alpha-trehalose glucohydrolase</fullName>
    </alternativeName>
</protein>
<reference evidence="10 11" key="1">
    <citation type="submission" date="2014-11" db="EMBL/GenBank/DDBJ databases">
        <title>Genetic blueprint of the zoonotic pathogen Toxocara canis.</title>
        <authorList>
            <person name="Zhu X.-Q."/>
            <person name="Korhonen P.K."/>
            <person name="Cai H."/>
            <person name="Young N.D."/>
            <person name="Nejsum P."/>
            <person name="von Samson-Himmelstjerna G."/>
            <person name="Boag P.R."/>
            <person name="Tan P."/>
            <person name="Li Q."/>
            <person name="Min J."/>
            <person name="Yang Y."/>
            <person name="Wang X."/>
            <person name="Fang X."/>
            <person name="Hall R.S."/>
            <person name="Hofmann A."/>
            <person name="Sternberg P.W."/>
            <person name="Jex A.R."/>
            <person name="Gasser R.B."/>
        </authorList>
    </citation>
    <scope>NUCLEOTIDE SEQUENCE [LARGE SCALE GENOMIC DNA]</scope>
    <source>
        <strain evidence="10">PN_DK_2014</strain>
    </source>
</reference>
<feature type="compositionally biased region" description="Polar residues" evidence="8">
    <location>
        <begin position="65"/>
        <end position="85"/>
    </location>
</feature>
<dbReference type="Pfam" id="PF01204">
    <property type="entry name" value="Trehalase"/>
    <property type="match status" value="1"/>
</dbReference>
<comment type="similarity">
    <text evidence="2 7">Belongs to the glycosyl hydrolase 37 family.</text>
</comment>
<evidence type="ECO:0000256" key="9">
    <source>
        <dbReference type="SAM" id="SignalP"/>
    </source>
</evidence>
<dbReference type="PANTHER" id="PTHR23403:SF1">
    <property type="entry name" value="TREHALASE"/>
    <property type="match status" value="1"/>
</dbReference>
<dbReference type="InterPro" id="IPR008928">
    <property type="entry name" value="6-hairpin_glycosidase_sf"/>
</dbReference>
<feature type="region of interest" description="Disordered" evidence="8">
    <location>
        <begin position="64"/>
        <end position="85"/>
    </location>
</feature>
<accession>A0A0B2VCL8</accession>
<dbReference type="SUPFAM" id="SSF48208">
    <property type="entry name" value="Six-hairpin glycosidases"/>
    <property type="match status" value="1"/>
</dbReference>
<evidence type="ECO:0000256" key="8">
    <source>
        <dbReference type="SAM" id="MobiDB-lite"/>
    </source>
</evidence>
<evidence type="ECO:0000256" key="7">
    <source>
        <dbReference type="RuleBase" id="RU361180"/>
    </source>
</evidence>
<evidence type="ECO:0000256" key="1">
    <source>
        <dbReference type="ARBA" id="ARBA00001576"/>
    </source>
</evidence>
<dbReference type="STRING" id="6265.A0A0B2VCL8"/>
<dbReference type="OrthoDB" id="3542292at2759"/>
<dbReference type="Gene3D" id="1.50.10.10">
    <property type="match status" value="1"/>
</dbReference>
<evidence type="ECO:0000256" key="3">
    <source>
        <dbReference type="ARBA" id="ARBA00012757"/>
    </source>
</evidence>
<dbReference type="Proteomes" id="UP000031036">
    <property type="component" value="Unassembled WGS sequence"/>
</dbReference>
<keyword evidence="11" id="KW-1185">Reference proteome</keyword>
<dbReference type="InterPro" id="IPR018232">
    <property type="entry name" value="Glyco_hydro_37_CS"/>
</dbReference>
<dbReference type="GO" id="GO:0005993">
    <property type="term" value="P:trehalose catabolic process"/>
    <property type="evidence" value="ECO:0007669"/>
    <property type="project" value="TreeGrafter"/>
</dbReference>
<keyword evidence="6 7" id="KW-0326">Glycosidase</keyword>
<comment type="caution">
    <text evidence="10">The sequence shown here is derived from an EMBL/GenBank/DDBJ whole genome shotgun (WGS) entry which is preliminary data.</text>
</comment>
<feature type="signal peptide" evidence="9">
    <location>
        <begin position="1"/>
        <end position="21"/>
    </location>
</feature>
<evidence type="ECO:0000313" key="10">
    <source>
        <dbReference type="EMBL" id="KHN79238.1"/>
    </source>
</evidence>
<dbReference type="PRINTS" id="PR00744">
    <property type="entry name" value="GLHYDRLASE37"/>
</dbReference>
<organism evidence="10 11">
    <name type="scientific">Toxocara canis</name>
    <name type="common">Canine roundworm</name>
    <dbReference type="NCBI Taxonomy" id="6265"/>
    <lineage>
        <taxon>Eukaryota</taxon>
        <taxon>Metazoa</taxon>
        <taxon>Ecdysozoa</taxon>
        <taxon>Nematoda</taxon>
        <taxon>Chromadorea</taxon>
        <taxon>Rhabditida</taxon>
        <taxon>Spirurina</taxon>
        <taxon>Ascaridomorpha</taxon>
        <taxon>Ascaridoidea</taxon>
        <taxon>Toxocaridae</taxon>
        <taxon>Toxocara</taxon>
    </lineage>
</organism>
<evidence type="ECO:0000256" key="5">
    <source>
        <dbReference type="ARBA" id="ARBA00022801"/>
    </source>
</evidence>
<dbReference type="InterPro" id="IPR012341">
    <property type="entry name" value="6hp_glycosidase-like_sf"/>
</dbReference>
<keyword evidence="9" id="KW-0732">Signal</keyword>
<dbReference type="GO" id="GO:0004555">
    <property type="term" value="F:alpha,alpha-trehalase activity"/>
    <property type="evidence" value="ECO:0007669"/>
    <property type="project" value="UniProtKB-EC"/>
</dbReference>
<dbReference type="PROSITE" id="PS00928">
    <property type="entry name" value="TREHALASE_2"/>
    <property type="match status" value="1"/>
</dbReference>